<comment type="caution">
    <text evidence="1">The sequence shown here is derived from an EMBL/GenBank/DDBJ whole genome shotgun (WGS) entry which is preliminary data.</text>
</comment>
<evidence type="ECO:0000313" key="1">
    <source>
        <dbReference type="EMBL" id="GIF73773.1"/>
    </source>
</evidence>
<dbReference type="EMBL" id="BONE01000024">
    <property type="protein sequence ID" value="GIF73773.1"/>
    <property type="molecule type" value="Genomic_DNA"/>
</dbReference>
<evidence type="ECO:0000313" key="2">
    <source>
        <dbReference type="Proteomes" id="UP000604117"/>
    </source>
</evidence>
<keyword evidence="2" id="KW-1185">Reference proteome</keyword>
<protein>
    <recommendedName>
        <fullName evidence="3">TIGR03089 family protein</fullName>
    </recommendedName>
</protein>
<dbReference type="Proteomes" id="UP000604117">
    <property type="component" value="Unassembled WGS sequence"/>
</dbReference>
<sequence length="218" mass="23027">MLDRLAVTLGETGVALGLDPADRPVLLDLFRPEPTRVAFVGGWWAAQVLVFRCLGHGASVSVEAVDAVDPARTGTLATAAHWLALDEAAGGTGERVVWRRSSPGGPPASARRPELWLRDVGATQHDASARGAGPWPTQLTMLPQLTAASLAVLAGVDLLLVQRLSAVEAELLASSYPIDPGWLQRLTTMDNDMVAALGGGAIRLVRLMPTATERRLFG</sequence>
<evidence type="ECO:0008006" key="3">
    <source>
        <dbReference type="Google" id="ProtNLM"/>
    </source>
</evidence>
<reference evidence="1 2" key="1">
    <citation type="submission" date="2021-01" db="EMBL/GenBank/DDBJ databases">
        <title>Whole genome shotgun sequence of Asanoa siamensis NBRC 107932.</title>
        <authorList>
            <person name="Komaki H."/>
            <person name="Tamura T."/>
        </authorList>
    </citation>
    <scope>NUCLEOTIDE SEQUENCE [LARGE SCALE GENOMIC DNA]</scope>
    <source>
        <strain evidence="1 2">NBRC 107932</strain>
    </source>
</reference>
<accession>A0ABQ4CR49</accession>
<organism evidence="1 2">
    <name type="scientific">Asanoa siamensis</name>
    <dbReference type="NCBI Taxonomy" id="926357"/>
    <lineage>
        <taxon>Bacteria</taxon>
        <taxon>Bacillati</taxon>
        <taxon>Actinomycetota</taxon>
        <taxon>Actinomycetes</taxon>
        <taxon>Micromonosporales</taxon>
        <taxon>Micromonosporaceae</taxon>
        <taxon>Asanoa</taxon>
    </lineage>
</organism>
<proteinExistence type="predicted"/>
<name>A0ABQ4CR49_9ACTN</name>
<gene>
    <name evidence="1" type="ORF">Asi02nite_32910</name>
</gene>